<proteinExistence type="predicted"/>
<name>A0A2S3VMA8_9PSED</name>
<dbReference type="AlphaFoldDB" id="A0A2S3VMA8"/>
<sequence length="104" mass="11688">MTITTKDWTAQIDRMPGAASFRTFGTVTVNNSGITPRLVMSEIQDKSFDLRLDLELETTHEIALQVLTDKFVEYKKMGPSSVTGVSIFFEGKLLHHIDKVLITD</sequence>
<protein>
    <submittedName>
        <fullName evidence="1">Uncharacterized protein</fullName>
    </submittedName>
</protein>
<dbReference type="RefSeq" id="WP_103395989.1">
    <property type="nucleotide sequence ID" value="NZ_MUJK01000005.1"/>
</dbReference>
<dbReference type="OrthoDB" id="6896393at2"/>
<keyword evidence="2" id="KW-1185">Reference proteome</keyword>
<comment type="caution">
    <text evidence="1">The sequence shown here is derived from an EMBL/GenBank/DDBJ whole genome shotgun (WGS) entry which is preliminary data.</text>
</comment>
<evidence type="ECO:0000313" key="2">
    <source>
        <dbReference type="Proteomes" id="UP000237440"/>
    </source>
</evidence>
<reference evidence="2" key="1">
    <citation type="submission" date="2017-02" db="EMBL/GenBank/DDBJ databases">
        <authorList>
            <person name="Furmanczyk E.M."/>
        </authorList>
    </citation>
    <scope>NUCLEOTIDE SEQUENCE [LARGE SCALE GENOMIC DNA]</scope>
    <source>
        <strain evidence="2">AP3_22</strain>
    </source>
</reference>
<gene>
    <name evidence="1" type="ORF">B0D71_17835</name>
</gene>
<dbReference type="EMBL" id="MUJK01000005">
    <property type="protein sequence ID" value="POF41098.1"/>
    <property type="molecule type" value="Genomic_DNA"/>
</dbReference>
<evidence type="ECO:0000313" key="1">
    <source>
        <dbReference type="EMBL" id="POF41098.1"/>
    </source>
</evidence>
<dbReference type="Proteomes" id="UP000237440">
    <property type="component" value="Unassembled WGS sequence"/>
</dbReference>
<accession>A0A2S3VMA8</accession>
<organism evidence="1 2">
    <name type="scientific">Pseudomonas laurylsulfativorans</name>
    <dbReference type="NCBI Taxonomy" id="1943631"/>
    <lineage>
        <taxon>Bacteria</taxon>
        <taxon>Pseudomonadati</taxon>
        <taxon>Pseudomonadota</taxon>
        <taxon>Gammaproteobacteria</taxon>
        <taxon>Pseudomonadales</taxon>
        <taxon>Pseudomonadaceae</taxon>
        <taxon>Pseudomonas</taxon>
    </lineage>
</organism>